<evidence type="ECO:0000313" key="3">
    <source>
        <dbReference type="EMBL" id="RYR38324.1"/>
    </source>
</evidence>
<gene>
    <name evidence="3" type="ORF">Ahy_A09g043344</name>
</gene>
<dbReference type="EMBL" id="SDMP01000009">
    <property type="protein sequence ID" value="RYR38324.1"/>
    <property type="molecule type" value="Genomic_DNA"/>
</dbReference>
<name>A0A445BI36_ARAHY</name>
<dbReference type="InterPro" id="IPR019557">
    <property type="entry name" value="AminoTfrase-like_pln_mobile"/>
</dbReference>
<reference evidence="3 4" key="1">
    <citation type="submission" date="2019-01" db="EMBL/GenBank/DDBJ databases">
        <title>Sequencing of cultivated peanut Arachis hypogaea provides insights into genome evolution and oil improvement.</title>
        <authorList>
            <person name="Chen X."/>
        </authorList>
    </citation>
    <scope>NUCLEOTIDE SEQUENCE [LARGE SCALE GENOMIC DNA]</scope>
    <source>
        <strain evidence="4">cv. Fuhuasheng</strain>
        <tissue evidence="3">Leaves</tissue>
    </source>
</reference>
<protein>
    <recommendedName>
        <fullName evidence="2">Aminotransferase-like plant mobile domain-containing protein</fullName>
    </recommendedName>
</protein>
<accession>A0A445BI36</accession>
<comment type="caution">
    <text evidence="3">The sequence shown here is derived from an EMBL/GenBank/DDBJ whole genome shotgun (WGS) entry which is preliminary data.</text>
</comment>
<feature type="region of interest" description="Disordered" evidence="1">
    <location>
        <begin position="163"/>
        <end position="183"/>
    </location>
</feature>
<evidence type="ECO:0000259" key="2">
    <source>
        <dbReference type="Pfam" id="PF10536"/>
    </source>
</evidence>
<dbReference type="Pfam" id="PF10536">
    <property type="entry name" value="PMD"/>
    <property type="match status" value="1"/>
</dbReference>
<keyword evidence="4" id="KW-1185">Reference proteome</keyword>
<dbReference type="Proteomes" id="UP000289738">
    <property type="component" value="Chromosome A09"/>
</dbReference>
<evidence type="ECO:0000313" key="4">
    <source>
        <dbReference type="Proteomes" id="UP000289738"/>
    </source>
</evidence>
<dbReference type="AlphaFoldDB" id="A0A445BI36"/>
<organism evidence="3 4">
    <name type="scientific">Arachis hypogaea</name>
    <name type="common">Peanut</name>
    <dbReference type="NCBI Taxonomy" id="3818"/>
    <lineage>
        <taxon>Eukaryota</taxon>
        <taxon>Viridiplantae</taxon>
        <taxon>Streptophyta</taxon>
        <taxon>Embryophyta</taxon>
        <taxon>Tracheophyta</taxon>
        <taxon>Spermatophyta</taxon>
        <taxon>Magnoliopsida</taxon>
        <taxon>eudicotyledons</taxon>
        <taxon>Gunneridae</taxon>
        <taxon>Pentapetalae</taxon>
        <taxon>rosids</taxon>
        <taxon>fabids</taxon>
        <taxon>Fabales</taxon>
        <taxon>Fabaceae</taxon>
        <taxon>Papilionoideae</taxon>
        <taxon>50 kb inversion clade</taxon>
        <taxon>dalbergioids sensu lato</taxon>
        <taxon>Dalbergieae</taxon>
        <taxon>Pterocarpus clade</taxon>
        <taxon>Arachis</taxon>
    </lineage>
</organism>
<dbReference type="InterPro" id="IPR044824">
    <property type="entry name" value="MAIN-like"/>
</dbReference>
<proteinExistence type="predicted"/>
<dbReference type="PANTHER" id="PTHR46033">
    <property type="entry name" value="PROTEIN MAIN-LIKE 2"/>
    <property type="match status" value="1"/>
</dbReference>
<dbReference type="GO" id="GO:0010073">
    <property type="term" value="P:meristem maintenance"/>
    <property type="evidence" value="ECO:0007669"/>
    <property type="project" value="InterPro"/>
</dbReference>
<feature type="domain" description="Aminotransferase-like plant mobile" evidence="2">
    <location>
        <begin position="2"/>
        <end position="79"/>
    </location>
</feature>
<evidence type="ECO:0000256" key="1">
    <source>
        <dbReference type="SAM" id="MobiDB-lite"/>
    </source>
</evidence>
<sequence length="250" mass="28845">MGTILLGDKFGASVHWKFLPLLHDFGSIRLYSWGSACLVHLYRSLCRASCFNCKKIDGPLTLLLAWVWIRLPYLAPVPRKPRSFSLSNRYNHILTELPVLPQHPLDIYMHWYRTKYGNHLNLSNLVVQENDEDAGQSQSNRQPDFMLGRYSLDARHPCCTSSGVSKGLVSGDSSRSDDSRGILNSQKPWHVSMSLIEENAKTVEHETNEYLIDEPDDEDEMTRKVKMRTWMRIKNPAMMLLMMVIMQVEF</sequence>
<dbReference type="PANTHER" id="PTHR46033:SF8">
    <property type="entry name" value="PROTEIN MAINTENANCE OF MERISTEMS-LIKE"/>
    <property type="match status" value="1"/>
</dbReference>